<sequence length="324" mass="35770">MPQESTPPTTPPASFNSASRSTSPTPIRESCLQCHLLSMRGSFMSKAPPVSRYPDTQSVPALTLSLIPVEEPDANTNTETDEDEGVVTDLDVDEMYSDSTVTCTRCFNSGEEICVHRTKVLSLHPPSSFSSPSPASSSSPPYRTPPKFTSNPSLTPPNSIANSSPCTTPQPLPKPSTSTSTSTSPTSQPQSQPQPQVQEQAEFIHHTPLPTIPKETLNLKVQSLLAAEKESHRFAIPLPGPGYGRESLKPLARRLNREEERERIKRFIDERWAWDAGEGEARMGRHGRGKEGKEGEGEWEGEDEEQEKWREGEREVASDDEETY</sequence>
<feature type="compositionally biased region" description="Low complexity" evidence="1">
    <location>
        <begin position="124"/>
        <end position="141"/>
    </location>
</feature>
<protein>
    <submittedName>
        <fullName evidence="2">Uncharacterized protein</fullName>
    </submittedName>
</protein>
<feature type="compositionally biased region" description="Polar residues" evidence="1">
    <location>
        <begin position="147"/>
        <end position="166"/>
    </location>
</feature>
<name>A0A8H7TH06_9HELO</name>
<accession>A0A8H7TH06</accession>
<feature type="compositionally biased region" description="Basic and acidic residues" evidence="1">
    <location>
        <begin position="307"/>
        <end position="317"/>
    </location>
</feature>
<feature type="compositionally biased region" description="Polar residues" evidence="1">
    <location>
        <begin position="1"/>
        <end position="25"/>
    </location>
</feature>
<feature type="compositionally biased region" description="Acidic residues" evidence="1">
    <location>
        <begin position="297"/>
        <end position="306"/>
    </location>
</feature>
<evidence type="ECO:0000256" key="1">
    <source>
        <dbReference type="SAM" id="MobiDB-lite"/>
    </source>
</evidence>
<dbReference type="Proteomes" id="UP000664132">
    <property type="component" value="Unassembled WGS sequence"/>
</dbReference>
<feature type="region of interest" description="Disordered" evidence="1">
    <location>
        <begin position="1"/>
        <end position="27"/>
    </location>
</feature>
<gene>
    <name evidence="2" type="ORF">IFR04_007409</name>
</gene>
<feature type="region of interest" description="Disordered" evidence="1">
    <location>
        <begin position="124"/>
        <end position="211"/>
    </location>
</feature>
<evidence type="ECO:0000313" key="2">
    <source>
        <dbReference type="EMBL" id="KAG4419452.1"/>
    </source>
</evidence>
<dbReference type="OrthoDB" id="10640238at2759"/>
<feature type="compositionally biased region" description="Basic and acidic residues" evidence="1">
    <location>
        <begin position="279"/>
        <end position="296"/>
    </location>
</feature>
<organism evidence="2 3">
    <name type="scientific">Cadophora malorum</name>
    <dbReference type="NCBI Taxonomy" id="108018"/>
    <lineage>
        <taxon>Eukaryota</taxon>
        <taxon>Fungi</taxon>
        <taxon>Dikarya</taxon>
        <taxon>Ascomycota</taxon>
        <taxon>Pezizomycotina</taxon>
        <taxon>Leotiomycetes</taxon>
        <taxon>Helotiales</taxon>
        <taxon>Ploettnerulaceae</taxon>
        <taxon>Cadophora</taxon>
    </lineage>
</organism>
<dbReference type="EMBL" id="JAFJYH010000105">
    <property type="protein sequence ID" value="KAG4419452.1"/>
    <property type="molecule type" value="Genomic_DNA"/>
</dbReference>
<dbReference type="AlphaFoldDB" id="A0A8H7TH06"/>
<feature type="region of interest" description="Disordered" evidence="1">
    <location>
        <begin position="279"/>
        <end position="324"/>
    </location>
</feature>
<feature type="compositionally biased region" description="Low complexity" evidence="1">
    <location>
        <begin position="175"/>
        <end position="198"/>
    </location>
</feature>
<keyword evidence="3" id="KW-1185">Reference proteome</keyword>
<proteinExistence type="predicted"/>
<feature type="region of interest" description="Disordered" evidence="1">
    <location>
        <begin position="65"/>
        <end position="85"/>
    </location>
</feature>
<reference evidence="2" key="1">
    <citation type="submission" date="2021-02" db="EMBL/GenBank/DDBJ databases">
        <title>Genome sequence Cadophora malorum strain M34.</title>
        <authorList>
            <person name="Stefanovic E."/>
            <person name="Vu D."/>
            <person name="Scully C."/>
            <person name="Dijksterhuis J."/>
            <person name="Roader J."/>
            <person name="Houbraken J."/>
        </authorList>
    </citation>
    <scope>NUCLEOTIDE SEQUENCE</scope>
    <source>
        <strain evidence="2">M34</strain>
    </source>
</reference>
<evidence type="ECO:0000313" key="3">
    <source>
        <dbReference type="Proteomes" id="UP000664132"/>
    </source>
</evidence>
<comment type="caution">
    <text evidence="2">The sequence shown here is derived from an EMBL/GenBank/DDBJ whole genome shotgun (WGS) entry which is preliminary data.</text>
</comment>